<feature type="compositionally biased region" description="Pro residues" evidence="1">
    <location>
        <begin position="282"/>
        <end position="291"/>
    </location>
</feature>
<dbReference type="Proteomes" id="UP000288758">
    <property type="component" value="Chromosome"/>
</dbReference>
<evidence type="ECO:0000313" key="2">
    <source>
        <dbReference type="EMBL" id="QAT82359.1"/>
    </source>
</evidence>
<evidence type="ECO:0000313" key="3">
    <source>
        <dbReference type="Proteomes" id="UP000288758"/>
    </source>
</evidence>
<evidence type="ECO:0000256" key="1">
    <source>
        <dbReference type="SAM" id="MobiDB-lite"/>
    </source>
</evidence>
<reference evidence="2 3" key="1">
    <citation type="submission" date="2018-12" db="EMBL/GenBank/DDBJ databases">
        <title>Complete Genome Sequence of the Corallopyronin A producing Myxobacterium Corallococcus coralloides B035.</title>
        <authorList>
            <person name="Bouhired S.M."/>
            <person name="Rupp O."/>
            <person name="Blom J."/>
            <person name="Schaeberle T.F."/>
            <person name="Kehraus S."/>
            <person name="Schiefer A."/>
            <person name="Pfarr K."/>
            <person name="Goesmann A."/>
            <person name="Hoerauf A."/>
            <person name="Koenig G.M."/>
        </authorList>
    </citation>
    <scope>NUCLEOTIDE SEQUENCE [LARGE SCALE GENOMIC DNA]</scope>
    <source>
        <strain evidence="2 3">B035</strain>
    </source>
</reference>
<dbReference type="RefSeq" id="WP_128794705.1">
    <property type="nucleotide sequence ID" value="NZ_CP034669.1"/>
</dbReference>
<proteinExistence type="predicted"/>
<organism evidence="2 3">
    <name type="scientific">Corallococcus coralloides</name>
    <name type="common">Myxococcus coralloides</name>
    <dbReference type="NCBI Taxonomy" id="184914"/>
    <lineage>
        <taxon>Bacteria</taxon>
        <taxon>Pseudomonadati</taxon>
        <taxon>Myxococcota</taxon>
        <taxon>Myxococcia</taxon>
        <taxon>Myxococcales</taxon>
        <taxon>Cystobacterineae</taxon>
        <taxon>Myxococcaceae</taxon>
        <taxon>Corallococcus</taxon>
    </lineage>
</organism>
<feature type="region of interest" description="Disordered" evidence="1">
    <location>
        <begin position="269"/>
        <end position="291"/>
    </location>
</feature>
<sequence length="291" mass="33857">MIHSDEKVRQMARSLLPSKHREAARSAKARIHRAARQEARQELAVWMKAGDMEHDLPSLAPWERKEISMEVRWRRDGDKVMPFIRWATARTRELRREDRLSHVRSLLPRGVIGEHALGHVKHTTAFEDPVEKAWRNRYWLRRQAQRKGALMDRGEQARLLRALIQEPDGQRTFNRFLRERHTWASSPRTATSRPRGGIPPHRPLLGLHDVLPFLDTLTRHPWGNAVRTWGQQEPPAHWVRLFLQHFKAHRGHIPSVRATLEAEGLMSSRPLGQPCFSGQEPRTPPARPSAR</sequence>
<accession>A0A410RKG4</accession>
<dbReference type="AlphaFoldDB" id="A0A410RKG4"/>
<name>A0A410RKG4_CORCK</name>
<gene>
    <name evidence="2" type="ORF">EJ065_0754</name>
</gene>
<protein>
    <submittedName>
        <fullName evidence="2">Uncharacterized protein</fullName>
    </submittedName>
</protein>
<dbReference type="EMBL" id="CP034669">
    <property type="protein sequence ID" value="QAT82359.1"/>
    <property type="molecule type" value="Genomic_DNA"/>
</dbReference>